<protein>
    <submittedName>
        <fullName evidence="4">Uncharacterized protein</fullName>
    </submittedName>
</protein>
<proteinExistence type="predicted"/>
<dbReference type="HOGENOM" id="CLU_397817_0_0_11"/>
<keyword evidence="5" id="KW-1185">Reference proteome</keyword>
<dbReference type="Pfam" id="PF12770">
    <property type="entry name" value="CHAT"/>
    <property type="match status" value="1"/>
</dbReference>
<dbReference type="eggNOG" id="COG4995">
    <property type="taxonomic scope" value="Bacteria"/>
</dbReference>
<dbReference type="AlphaFoldDB" id="E6SES3"/>
<feature type="region of interest" description="Disordered" evidence="1">
    <location>
        <begin position="110"/>
        <end position="155"/>
    </location>
</feature>
<feature type="domain" description="Ternary complex associated" evidence="3">
    <location>
        <begin position="1"/>
        <end position="107"/>
    </location>
</feature>
<accession>E6SES3</accession>
<dbReference type="RefSeq" id="WP_013491996.1">
    <property type="nucleotide sequence ID" value="NC_014830.1"/>
</dbReference>
<dbReference type="EMBL" id="CP002343">
    <property type="protein sequence ID" value="ADU47680.1"/>
    <property type="molecule type" value="Genomic_DNA"/>
</dbReference>
<reference evidence="4 5" key="1">
    <citation type="journal article" date="2010" name="Stand. Genomic Sci.">
        <title>Complete genome sequence of Intrasporangium calvum type strain (7 KIP).</title>
        <authorList>
            <person name="Del Rio T.G."/>
            <person name="Chertkov O."/>
            <person name="Yasawong M."/>
            <person name="Lucas S."/>
            <person name="Deshpande S."/>
            <person name="Cheng J.F."/>
            <person name="Detter C."/>
            <person name="Tapia R."/>
            <person name="Han C."/>
            <person name="Goodwin L."/>
            <person name="Pitluck S."/>
            <person name="Liolios K."/>
            <person name="Ivanova N."/>
            <person name="Mavromatis K."/>
            <person name="Pati A."/>
            <person name="Chen A."/>
            <person name="Palaniappan K."/>
            <person name="Land M."/>
            <person name="Hauser L."/>
            <person name="Chang Y.J."/>
            <person name="Jeffries C.D."/>
            <person name="Rohde M."/>
            <person name="Pukall R."/>
            <person name="Sikorski J."/>
            <person name="Goker M."/>
            <person name="Woyke T."/>
            <person name="Bristow J."/>
            <person name="Eisen J.A."/>
            <person name="Markowitz V."/>
            <person name="Hugenholtz P."/>
            <person name="Kyrpides N.C."/>
            <person name="Klenk H.P."/>
            <person name="Lapidus A."/>
        </authorList>
    </citation>
    <scope>NUCLEOTIDE SEQUENCE [LARGE SCALE GENOMIC DNA]</scope>
    <source>
        <strain evidence="5">ATCC 23552 / DSM 43043 / JCM 3097 / NBRC 12989 / 7 KIP</strain>
    </source>
</reference>
<evidence type="ECO:0000313" key="4">
    <source>
        <dbReference type="EMBL" id="ADU47680.1"/>
    </source>
</evidence>
<dbReference type="STRING" id="710696.Intca_1162"/>
<dbReference type="Proteomes" id="UP000008914">
    <property type="component" value="Chromosome"/>
</dbReference>
<evidence type="ECO:0000313" key="5">
    <source>
        <dbReference type="Proteomes" id="UP000008914"/>
    </source>
</evidence>
<evidence type="ECO:0000259" key="2">
    <source>
        <dbReference type="Pfam" id="PF12770"/>
    </source>
</evidence>
<organism evidence="4 5">
    <name type="scientific">Intrasporangium calvum (strain ATCC 23552 / DSM 43043 / JCM 3097 / NBRC 12989 / NCIMB 10167 / NRRL B-3866 / 7 KIP)</name>
    <dbReference type="NCBI Taxonomy" id="710696"/>
    <lineage>
        <taxon>Bacteria</taxon>
        <taxon>Bacillati</taxon>
        <taxon>Actinomycetota</taxon>
        <taxon>Actinomycetes</taxon>
        <taxon>Micrococcales</taxon>
        <taxon>Intrasporangiaceae</taxon>
        <taxon>Intrasporangium</taxon>
    </lineage>
</organism>
<dbReference type="KEGG" id="ica:Intca_1162"/>
<dbReference type="OrthoDB" id="8773014at2"/>
<evidence type="ECO:0000256" key="1">
    <source>
        <dbReference type="SAM" id="MobiDB-lite"/>
    </source>
</evidence>
<dbReference type="Pfam" id="PF19973">
    <property type="entry name" value="TCAD7"/>
    <property type="match status" value="1"/>
</dbReference>
<evidence type="ECO:0000259" key="3">
    <source>
        <dbReference type="Pfam" id="PF19973"/>
    </source>
</evidence>
<sequence>MFTSAIVLPATLTPELALERLAPLSDEAPVVVRREEGGATYVYDFTVGSLRAALRGNPAPTLTLALGLHEWQASRQVDLRTTSVADADRAAATGRTVVVQGDDILGILLPGRGTRGGSGGTRSVDLPMAPPPPAAPPPAAPPAPAPPTERAVPREPSPAAYDAFFRAYPRVAAPDAVTAGQQFTVEVGFSETGAPGAVPFTVAAPRDRQDLPFTVSVMGHGLAFPEGVRREMTVSRSAPEAATVTFAVVAQPVETDVVRVIEVSYECDGNVVGRAWREIHVGAVATPAPTTPPLEGGTSLAPTSDVPAPHITVEVRNRQGDAQLEWLLHTRYTDIALPAGRITTDLGNESAREFAVQLMNQLPAQAGSAFLRKTITGIGRAVTGAVPAEFWELFAQVWQRAKAEGEVPSILIVTNEPYVPWELAWVGEDIVDPADLPPEEPGESVGMPLGCLCRVGRWVPPITRTPRGGDRPATPPPTRASAASMAVVIGDYASDTNLRPLPEAIEEGKAIALAYGALPLKATEEDFDRLLSNELVRNGAPFGPTAVHVAAHGEVSPTLQQYTGIILSASQRRLDPFIVQGSSLTRETKPFIFLNACQVGTAGSVLSDYGGMAGAFVAEGCSGYVAPLWNVNDLVARQFAEEFYAAALKDGTSVAESLRQLRSRYATDWDQQTATPLAYVFYGHPELTFETS</sequence>
<gene>
    <name evidence="4" type="ordered locus">Intca_1162</name>
</gene>
<feature type="domain" description="CHAT" evidence="2">
    <location>
        <begin position="481"/>
        <end position="668"/>
    </location>
</feature>
<name>E6SES3_INTC7</name>
<feature type="compositionally biased region" description="Pro residues" evidence="1">
    <location>
        <begin position="128"/>
        <end position="147"/>
    </location>
</feature>
<dbReference type="InterPro" id="IPR045543">
    <property type="entry name" value="TCAD7"/>
</dbReference>
<dbReference type="InterPro" id="IPR024983">
    <property type="entry name" value="CHAT_dom"/>
</dbReference>